<dbReference type="GO" id="GO:0005886">
    <property type="term" value="C:plasma membrane"/>
    <property type="evidence" value="ECO:0007669"/>
    <property type="project" value="TreeGrafter"/>
</dbReference>
<dbReference type="EMBL" id="QFLI01000002">
    <property type="protein sequence ID" value="PXY02095.1"/>
    <property type="molecule type" value="Genomic_DNA"/>
</dbReference>
<evidence type="ECO:0000313" key="3">
    <source>
        <dbReference type="Proteomes" id="UP000248079"/>
    </source>
</evidence>
<dbReference type="OrthoDB" id="9769774at2"/>
<dbReference type="AlphaFoldDB" id="A0A2V3ZZP6"/>
<dbReference type="Pfam" id="PF13596">
    <property type="entry name" value="PAS_10"/>
    <property type="match status" value="1"/>
</dbReference>
<reference evidence="2 3" key="1">
    <citation type="submission" date="2018-05" db="EMBL/GenBank/DDBJ databases">
        <title>Marinifilum breve JC075T sp. nov., a marine bacterium isolated from Yongle Blue Hole in the South China Sea.</title>
        <authorList>
            <person name="Fu T."/>
        </authorList>
    </citation>
    <scope>NUCLEOTIDE SEQUENCE [LARGE SCALE GENOMIC DNA]</scope>
    <source>
        <strain evidence="2 3">JC075</strain>
    </source>
</reference>
<dbReference type="GO" id="GO:0016301">
    <property type="term" value="F:kinase activity"/>
    <property type="evidence" value="ECO:0007669"/>
    <property type="project" value="UniProtKB-KW"/>
</dbReference>
<feature type="domain" description="DUF1858" evidence="1">
    <location>
        <begin position="517"/>
        <end position="577"/>
    </location>
</feature>
<evidence type="ECO:0000259" key="1">
    <source>
        <dbReference type="Pfam" id="PF08984"/>
    </source>
</evidence>
<accession>A0A2V3ZZP6</accession>
<dbReference type="SUPFAM" id="SSF140683">
    <property type="entry name" value="SP0561-like"/>
    <property type="match status" value="1"/>
</dbReference>
<dbReference type="InterPro" id="IPR015077">
    <property type="entry name" value="DUF1858"/>
</dbReference>
<keyword evidence="2" id="KW-0808">Transferase</keyword>
<dbReference type="Pfam" id="PF08984">
    <property type="entry name" value="DUF1858"/>
    <property type="match status" value="1"/>
</dbReference>
<sequence length="588" mass="68314">MKRKINYKILDGRGQTEEFKDCVLNALEEINEGEGICVIKEFEPFPLYKMMEKRGFDKHLDKIGEEEFHVWFFPKEIKKDLKMKQHLSLDDEKLQKIMDIKLQVFRGELKPEAAKKIINENFDSITPEEFAYGEQHMLNHGIDDDLMTEKMDDIIEIFSDVLVREDLNLPEGHPINTYLKEAEALDGILVKMEEQLKVKFAKNPWLVLYEKLSQINVHFSRKQNQLFSALEQKGFDRPSKVMWTFDNNVRDAIKDAFILLNDDKDQEFLKAQENVIFLVKDILLKEREILYPTSLELIPEAEFAAMRKSDDEIGYCLIDHPPVFRVENSENKTSDELSAKDDLISDLSAVLNKHGLLTSKTDDEVLDVSMGKLKLEQINLIFKHLQVDLSYVDENDIVKFYSDTKHRVFPRSAGVIGREVQNCHPRESVETVEEIIKAFREGKQDKAEFWLEIGGKFIYIIYNAVRDDEGKFRGVLEMMQDVTRIRSLTGSQKLLNWEDSPKEEVDTSHQKEASSNINPQMTIGKLLKAYPYLKEYLIKLNPMFNKLNNAIVFKTMKNVATMDMVASRAGISTHELIEKLDAEIERNK</sequence>
<keyword evidence="2" id="KW-0418">Kinase</keyword>
<evidence type="ECO:0000313" key="2">
    <source>
        <dbReference type="EMBL" id="PXY02095.1"/>
    </source>
</evidence>
<comment type="caution">
    <text evidence="2">The sequence shown here is derived from an EMBL/GenBank/DDBJ whole genome shotgun (WGS) entry which is preliminary data.</text>
</comment>
<dbReference type="SUPFAM" id="SSF55785">
    <property type="entry name" value="PYP-like sensor domain (PAS domain)"/>
    <property type="match status" value="1"/>
</dbReference>
<protein>
    <submittedName>
        <fullName evidence="2">Histidine kinase</fullName>
    </submittedName>
</protein>
<dbReference type="Gene3D" id="3.30.450.20">
    <property type="entry name" value="PAS domain"/>
    <property type="match status" value="1"/>
</dbReference>
<dbReference type="Gene3D" id="1.10.3910.10">
    <property type="entry name" value="SP0561-like"/>
    <property type="match status" value="1"/>
</dbReference>
<keyword evidence="3" id="KW-1185">Reference proteome</keyword>
<dbReference type="PANTHER" id="PTHR39966:SF3">
    <property type="entry name" value="DUF438 DOMAIN-CONTAINING PROTEIN"/>
    <property type="match status" value="1"/>
</dbReference>
<dbReference type="RefSeq" id="WP_110359729.1">
    <property type="nucleotide sequence ID" value="NZ_QFLI01000002.1"/>
</dbReference>
<name>A0A2V3ZZP6_9BACT</name>
<proteinExistence type="predicted"/>
<dbReference type="InterPro" id="IPR038062">
    <property type="entry name" value="ScdA-like_N_sf"/>
</dbReference>
<dbReference type="PANTHER" id="PTHR39966">
    <property type="entry name" value="BLL2471 PROTEIN-RELATED"/>
    <property type="match status" value="1"/>
</dbReference>
<organism evidence="2 3">
    <name type="scientific">Marinifilum breve</name>
    <dbReference type="NCBI Taxonomy" id="2184082"/>
    <lineage>
        <taxon>Bacteria</taxon>
        <taxon>Pseudomonadati</taxon>
        <taxon>Bacteroidota</taxon>
        <taxon>Bacteroidia</taxon>
        <taxon>Marinilabiliales</taxon>
        <taxon>Marinifilaceae</taxon>
    </lineage>
</organism>
<gene>
    <name evidence="2" type="ORF">DF185_05470</name>
</gene>
<dbReference type="InterPro" id="IPR035965">
    <property type="entry name" value="PAS-like_dom_sf"/>
</dbReference>
<dbReference type="Proteomes" id="UP000248079">
    <property type="component" value="Unassembled WGS sequence"/>
</dbReference>